<feature type="compositionally biased region" description="Low complexity" evidence="1">
    <location>
        <begin position="159"/>
        <end position="184"/>
    </location>
</feature>
<feature type="compositionally biased region" description="Low complexity" evidence="1">
    <location>
        <begin position="310"/>
        <end position="324"/>
    </location>
</feature>
<name>A0A8S0X0X1_CYCAE</name>
<evidence type="ECO:0000256" key="2">
    <source>
        <dbReference type="SAM" id="Phobius"/>
    </source>
</evidence>
<organism evidence="3 4">
    <name type="scientific">Cyclocybe aegerita</name>
    <name type="common">Black poplar mushroom</name>
    <name type="synonym">Agrocybe aegerita</name>
    <dbReference type="NCBI Taxonomy" id="1973307"/>
    <lineage>
        <taxon>Eukaryota</taxon>
        <taxon>Fungi</taxon>
        <taxon>Dikarya</taxon>
        <taxon>Basidiomycota</taxon>
        <taxon>Agaricomycotina</taxon>
        <taxon>Agaricomycetes</taxon>
        <taxon>Agaricomycetidae</taxon>
        <taxon>Agaricales</taxon>
        <taxon>Agaricineae</taxon>
        <taxon>Bolbitiaceae</taxon>
        <taxon>Cyclocybe</taxon>
    </lineage>
</organism>
<evidence type="ECO:0000313" key="3">
    <source>
        <dbReference type="EMBL" id="CAA7270576.1"/>
    </source>
</evidence>
<evidence type="ECO:0000313" key="4">
    <source>
        <dbReference type="Proteomes" id="UP000467700"/>
    </source>
</evidence>
<feature type="transmembrane region" description="Helical" evidence="2">
    <location>
        <begin position="199"/>
        <end position="221"/>
    </location>
</feature>
<reference evidence="3 4" key="1">
    <citation type="submission" date="2020-01" db="EMBL/GenBank/DDBJ databases">
        <authorList>
            <person name="Gupta K D."/>
        </authorList>
    </citation>
    <scope>NUCLEOTIDE SEQUENCE [LARGE SCALE GENOMIC DNA]</scope>
</reference>
<dbReference type="EMBL" id="CACVBS010000090">
    <property type="protein sequence ID" value="CAA7270576.1"/>
    <property type="molecule type" value="Genomic_DNA"/>
</dbReference>
<protein>
    <submittedName>
        <fullName evidence="3">Uncharacterized protein</fullName>
    </submittedName>
</protein>
<dbReference type="Gene3D" id="2.60.120.260">
    <property type="entry name" value="Galactose-binding domain-like"/>
    <property type="match status" value="1"/>
</dbReference>
<gene>
    <name evidence="3" type="ORF">AAE3_LOCUS12760</name>
</gene>
<feature type="region of interest" description="Disordered" evidence="1">
    <location>
        <begin position="236"/>
        <end position="258"/>
    </location>
</feature>
<dbReference type="OrthoDB" id="3265734at2759"/>
<feature type="region of interest" description="Disordered" evidence="1">
    <location>
        <begin position="155"/>
        <end position="192"/>
    </location>
</feature>
<keyword evidence="2" id="KW-1133">Transmembrane helix</keyword>
<proteinExistence type="predicted"/>
<accession>A0A8S0X0X1</accession>
<comment type="caution">
    <text evidence="3">The sequence shown here is derived from an EMBL/GenBank/DDBJ whole genome shotgun (WGS) entry which is preliminary data.</text>
</comment>
<dbReference type="Proteomes" id="UP000467700">
    <property type="component" value="Unassembled WGS sequence"/>
</dbReference>
<sequence>MVKQTFDNADPRLIYSGLWKSLDKQQGAYNDTLSLSTHAGDTISVNFDGVSITVIGNVIPPDDRQPTPKSSYAIDGEPSFFTFVPSSSSEPESGKTFFTSKRLQRGIHKLLITNLVDDAPYLIDYVTVTEGNGWWSWWRKDDPSRKQFDGNFRTQNIQSSSKTLPSSTTVPPSISSETSSTSATQETGNRGVATSAGTISGAVIGSIIGIIFVVLIILATWRHCNYLARSGTKERESSLRNFFRPQPPPTRLPTETGSISYKTCSSYHWSPSELNPDRLPRNISSVGTASRSRFEPSSVSEKDWRSYAGSTTETVSSTSSSHLS</sequence>
<dbReference type="AlphaFoldDB" id="A0A8S0X0X1"/>
<feature type="compositionally biased region" description="Polar residues" evidence="1">
    <location>
        <begin position="282"/>
        <end position="299"/>
    </location>
</feature>
<keyword evidence="2" id="KW-0812">Transmembrane</keyword>
<keyword evidence="2" id="KW-0472">Membrane</keyword>
<feature type="region of interest" description="Disordered" evidence="1">
    <location>
        <begin position="278"/>
        <end position="324"/>
    </location>
</feature>
<evidence type="ECO:0000256" key="1">
    <source>
        <dbReference type="SAM" id="MobiDB-lite"/>
    </source>
</evidence>
<keyword evidence="4" id="KW-1185">Reference proteome</keyword>